<organism evidence="1 2">
    <name type="scientific">Lipingzhangella halophila</name>
    <dbReference type="NCBI Taxonomy" id="1783352"/>
    <lineage>
        <taxon>Bacteria</taxon>
        <taxon>Bacillati</taxon>
        <taxon>Actinomycetota</taxon>
        <taxon>Actinomycetes</taxon>
        <taxon>Streptosporangiales</taxon>
        <taxon>Nocardiopsidaceae</taxon>
        <taxon>Lipingzhangella</taxon>
    </lineage>
</organism>
<dbReference type="Proteomes" id="UP000523007">
    <property type="component" value="Unassembled WGS sequence"/>
</dbReference>
<evidence type="ECO:0000313" key="2">
    <source>
        <dbReference type="Proteomes" id="UP000523007"/>
    </source>
</evidence>
<sequence length="483" mass="52398">MMLWTWVGETANELSASGHAETAEAVQGMPQLAVEGDVARLKAGLPAALRAADGVAGRPWLRGYLEHWPLAARVGDRAEGESVRGAAEGRLRSAHASEVDCAPAACAAENVVACYANIDGPGNAGERASVLTEAMDTTEPGEPAWEALVRAHADMLVDDDRPDEAVRVLDTRAREVRDAGADVSFDFGFGYVRALHQQDRFNDALRTLDHMDTHAAGSWPRGIPRAAAQRRIRFERARVLAWLARTGERPTGEAVAALPALREADAHPAFRAAWADAAENLITVGALRNEWQLGVALTTWSRYFERVGAWRPCLEVSLSAARLAVSRGARWVAENAIERAYRALGRIRRADDPAADLAEARAGVRRLPTPDLDVPADQLLARLRTEPPEQVDPERQADLVVAALEYRPEDSVLLNALGQVGRTLMLTDAAADPHWRRVRSVPGDQKAALSLLETLLHDNDTVGVRTLVRTLTDAAMTSGEPVR</sequence>
<dbReference type="EMBL" id="JACHJT010000001">
    <property type="protein sequence ID" value="MBB4933140.1"/>
    <property type="molecule type" value="Genomic_DNA"/>
</dbReference>
<keyword evidence="2" id="KW-1185">Reference proteome</keyword>
<dbReference type="AlphaFoldDB" id="A0A7W7RJN5"/>
<comment type="caution">
    <text evidence="1">The sequence shown here is derived from an EMBL/GenBank/DDBJ whole genome shotgun (WGS) entry which is preliminary data.</text>
</comment>
<dbReference type="RefSeq" id="WP_184580801.1">
    <property type="nucleotide sequence ID" value="NZ_JACHJT010000001.1"/>
</dbReference>
<protein>
    <submittedName>
        <fullName evidence="1">Uncharacterized protein</fullName>
    </submittedName>
</protein>
<name>A0A7W7RJN5_9ACTN</name>
<gene>
    <name evidence="1" type="ORF">F4561_003960</name>
</gene>
<proteinExistence type="predicted"/>
<reference evidence="1 2" key="1">
    <citation type="submission" date="2020-08" db="EMBL/GenBank/DDBJ databases">
        <title>Sequencing the genomes of 1000 actinobacteria strains.</title>
        <authorList>
            <person name="Klenk H.-P."/>
        </authorList>
    </citation>
    <scope>NUCLEOTIDE SEQUENCE [LARGE SCALE GENOMIC DNA]</scope>
    <source>
        <strain evidence="1 2">DSM 102030</strain>
    </source>
</reference>
<evidence type="ECO:0000313" key="1">
    <source>
        <dbReference type="EMBL" id="MBB4933140.1"/>
    </source>
</evidence>
<accession>A0A7W7RJN5</accession>